<feature type="region of interest" description="Disordered" evidence="2">
    <location>
        <begin position="507"/>
        <end position="544"/>
    </location>
</feature>
<organism evidence="6 7">
    <name type="scientific">Hoyosella subflava (strain DSM 45089 / JCM 17490 / NBRC 109087 / DQS3-9A1)</name>
    <name type="common">Amycolicicoccus subflavus</name>
    <dbReference type="NCBI Taxonomy" id="443218"/>
    <lineage>
        <taxon>Bacteria</taxon>
        <taxon>Bacillati</taxon>
        <taxon>Actinomycetota</taxon>
        <taxon>Actinomycetes</taxon>
        <taxon>Mycobacteriales</taxon>
        <taxon>Hoyosellaceae</taxon>
        <taxon>Hoyosella</taxon>
    </lineage>
</organism>
<name>F6ELB6_HOYSD</name>
<dbReference type="HOGENOM" id="CLU_016455_7_1_11"/>
<dbReference type="STRING" id="443218.AS9A_0754"/>
<accession>F6ELB6</accession>
<comment type="similarity">
    <text evidence="1">Belongs to the LytR/CpsA/Psr (LCP) family.</text>
</comment>
<evidence type="ECO:0000256" key="1">
    <source>
        <dbReference type="ARBA" id="ARBA00006068"/>
    </source>
</evidence>
<dbReference type="OrthoDB" id="9782542at2"/>
<dbReference type="AlphaFoldDB" id="F6ELB6"/>
<feature type="region of interest" description="Disordered" evidence="2">
    <location>
        <begin position="1"/>
        <end position="20"/>
    </location>
</feature>
<feature type="compositionally biased region" description="Acidic residues" evidence="2">
    <location>
        <begin position="380"/>
        <end position="390"/>
    </location>
</feature>
<dbReference type="RefSeq" id="WP_013805557.1">
    <property type="nucleotide sequence ID" value="NC_015564.1"/>
</dbReference>
<feature type="domain" description="LytR/CpsA/Psr regulator C-terminal" evidence="5">
    <location>
        <begin position="418"/>
        <end position="501"/>
    </location>
</feature>
<dbReference type="InterPro" id="IPR027381">
    <property type="entry name" value="LytR/CpsA/Psr_C"/>
</dbReference>
<reference evidence="6 7" key="1">
    <citation type="journal article" date="2011" name="J. Bacteriol.">
        <title>Complete genome sequence of Amycolicicoccus subflavus DQS3-9A1T, an actinomycete isolated from crude oil-polluted soil.</title>
        <authorList>
            <person name="Cai M."/>
            <person name="Chen W.M."/>
            <person name="Nie Y."/>
            <person name="Chi C.Q."/>
            <person name="Wang Y.N."/>
            <person name="Tang Y.Q."/>
            <person name="Li G.Y."/>
            <person name="Wu X.L."/>
        </authorList>
    </citation>
    <scope>NUCLEOTIDE SEQUENCE [LARGE SCALE GENOMIC DNA]</scope>
    <source>
        <strain evidence="7">DSM 45089 / DQS3-9A1</strain>
    </source>
</reference>
<dbReference type="PANTHER" id="PTHR33392">
    <property type="entry name" value="POLYISOPRENYL-TEICHOIC ACID--PEPTIDOGLYCAN TEICHOIC ACID TRANSFERASE TAGU"/>
    <property type="match status" value="1"/>
</dbReference>
<evidence type="ECO:0000313" key="6">
    <source>
        <dbReference type="EMBL" id="AEF39208.1"/>
    </source>
</evidence>
<evidence type="ECO:0000313" key="7">
    <source>
        <dbReference type="Proteomes" id="UP000009235"/>
    </source>
</evidence>
<dbReference type="Pfam" id="PF03816">
    <property type="entry name" value="LytR_cpsA_psr"/>
    <property type="match status" value="1"/>
</dbReference>
<dbReference type="Gene3D" id="3.40.630.190">
    <property type="entry name" value="LCP protein"/>
    <property type="match status" value="1"/>
</dbReference>
<keyword evidence="3" id="KW-0812">Transmembrane</keyword>
<dbReference type="KEGG" id="asd:AS9A_0754"/>
<protein>
    <submittedName>
        <fullName evidence="6">LytR/CpsA/Psr family protein</fullName>
    </submittedName>
</protein>
<evidence type="ECO:0000259" key="5">
    <source>
        <dbReference type="Pfam" id="PF13399"/>
    </source>
</evidence>
<dbReference type="NCBIfam" id="TIGR00350">
    <property type="entry name" value="lytR_cpsA_psr"/>
    <property type="match status" value="1"/>
</dbReference>
<feature type="compositionally biased region" description="Polar residues" evidence="2">
    <location>
        <begin position="516"/>
        <end position="525"/>
    </location>
</feature>
<keyword evidence="3" id="KW-0472">Membrane</keyword>
<dbReference type="eggNOG" id="COG1316">
    <property type="taxonomic scope" value="Bacteria"/>
</dbReference>
<feature type="compositionally biased region" description="Polar residues" evidence="2">
    <location>
        <begin position="534"/>
        <end position="544"/>
    </location>
</feature>
<gene>
    <name evidence="6" type="ordered locus">AS9A_0754</name>
</gene>
<dbReference type="EMBL" id="CP002786">
    <property type="protein sequence ID" value="AEF39208.1"/>
    <property type="molecule type" value="Genomic_DNA"/>
</dbReference>
<evidence type="ECO:0000256" key="3">
    <source>
        <dbReference type="SAM" id="Phobius"/>
    </source>
</evidence>
<sequence length="544" mass="58262">MSERDDHGPGGTPGPEPRSRAVPQFVGVAESPAPVRHQHPKTLIFARIVITLVSLAALVITGTVWGYVRSTDASLNIVDALDRNSGDVRSPDDQFGDETFLVVGVDNRAGVNAQIGGTGWQHEGSRSDTIMLVNVPEDRHRVVIASFPRDLNITRPACDRWDNDTATYTDERVESEENVKLNSAYYEGGPKCLIRTIQKITGMNITRFVGIDFAGFESMVDTLGGVEVCATEPMWDDELGWILPEAGPQTVNGSTALDYVRARRVPTEGTNDYGRIKRQQLLLSSVLREALSNKVLFDPSTLGGFIDAFTQHTFVENVDTQSLLTLARSMQGVDAGQVTFVTIPTAGPNEFMNEIPREDDIDAIFDAIIYDWPLPGESAPEPDDEADDAGDQAIRPAQNGDGGDRVASESEAVSPALVTIRVANGATTFGLASNTASVLAGYGFQIYSVGDHSRVVDQTVIRYSRGNEPEAATLASAFPGAVLQRVTGLGNIVELVLGTDYDANVTAPATPGTPLPISSSGSVQPQRDLPEDLSVTNAGDTSCA</sequence>
<dbReference type="PANTHER" id="PTHR33392:SF6">
    <property type="entry name" value="POLYISOPRENYL-TEICHOIC ACID--PEPTIDOGLYCAN TEICHOIC ACID TRANSFERASE TAGU"/>
    <property type="match status" value="1"/>
</dbReference>
<dbReference type="InterPro" id="IPR050922">
    <property type="entry name" value="LytR/CpsA/Psr_CW_biosynth"/>
</dbReference>
<dbReference type="Proteomes" id="UP000009235">
    <property type="component" value="Chromosome"/>
</dbReference>
<feature type="domain" description="Cell envelope-related transcriptional attenuator" evidence="4">
    <location>
        <begin position="126"/>
        <end position="290"/>
    </location>
</feature>
<proteinExistence type="inferred from homology"/>
<dbReference type="Pfam" id="PF13399">
    <property type="entry name" value="LytR_C"/>
    <property type="match status" value="1"/>
</dbReference>
<evidence type="ECO:0000256" key="2">
    <source>
        <dbReference type="SAM" id="MobiDB-lite"/>
    </source>
</evidence>
<evidence type="ECO:0000259" key="4">
    <source>
        <dbReference type="Pfam" id="PF03816"/>
    </source>
</evidence>
<keyword evidence="7" id="KW-1185">Reference proteome</keyword>
<dbReference type="Gene3D" id="3.30.70.2390">
    <property type="match status" value="1"/>
</dbReference>
<feature type="region of interest" description="Disordered" evidence="2">
    <location>
        <begin position="376"/>
        <end position="410"/>
    </location>
</feature>
<dbReference type="InterPro" id="IPR004474">
    <property type="entry name" value="LytR_CpsA_psr"/>
</dbReference>
<keyword evidence="3" id="KW-1133">Transmembrane helix</keyword>
<feature type="transmembrane region" description="Helical" evidence="3">
    <location>
        <begin position="44"/>
        <end position="68"/>
    </location>
</feature>